<evidence type="ECO:0000313" key="3">
    <source>
        <dbReference type="Proteomes" id="UP000219042"/>
    </source>
</evidence>
<organism evidence="2 3">
    <name type="scientific">Acinetobacter puyangensis</name>
    <dbReference type="NCBI Taxonomy" id="1096779"/>
    <lineage>
        <taxon>Bacteria</taxon>
        <taxon>Pseudomonadati</taxon>
        <taxon>Pseudomonadota</taxon>
        <taxon>Gammaproteobacteria</taxon>
        <taxon>Moraxellales</taxon>
        <taxon>Moraxellaceae</taxon>
        <taxon>Acinetobacter</taxon>
    </lineage>
</organism>
<dbReference type="EMBL" id="OANT01000005">
    <property type="protein sequence ID" value="SNX45564.1"/>
    <property type="molecule type" value="Genomic_DNA"/>
</dbReference>
<accession>A0A240EA35</accession>
<evidence type="ECO:0008006" key="4">
    <source>
        <dbReference type="Google" id="ProtNLM"/>
    </source>
</evidence>
<protein>
    <recommendedName>
        <fullName evidence="4">CS1 type fimbrial major subunit</fullName>
    </recommendedName>
</protein>
<keyword evidence="1" id="KW-0732">Signal</keyword>
<dbReference type="AlphaFoldDB" id="A0A240EA35"/>
<feature type="chain" id="PRO_5012534586" description="CS1 type fimbrial major subunit" evidence="1">
    <location>
        <begin position="24"/>
        <end position="171"/>
    </location>
</feature>
<evidence type="ECO:0000256" key="1">
    <source>
        <dbReference type="SAM" id="SignalP"/>
    </source>
</evidence>
<sequence length="171" mass="19437">MRFFRTYIISLCFYFIFYSHVQAQPSVVATDQGDLKLIIVTSDSTDNIKKWFTTNNQDLILHRIFVIKPNQLTTTTFLVTGLSVDEKNHYHFIINVYVLNSNNEPIWGEMNYANGQGILANEKGIVIADPALDFMLDETDPIGTYTIVAQVTDVITGKKAESSYNLTLEKE</sequence>
<evidence type="ECO:0000313" key="2">
    <source>
        <dbReference type="EMBL" id="SNX45564.1"/>
    </source>
</evidence>
<name>A0A240EA35_9GAMM</name>
<dbReference type="Proteomes" id="UP000219042">
    <property type="component" value="Unassembled WGS sequence"/>
</dbReference>
<gene>
    <name evidence="2" type="ORF">SAMN05421731_105118</name>
</gene>
<reference evidence="3" key="1">
    <citation type="submission" date="2016-09" db="EMBL/GenBank/DDBJ databases">
        <authorList>
            <person name="Varghese N."/>
            <person name="Submissions S."/>
        </authorList>
    </citation>
    <scope>NUCLEOTIDE SEQUENCE [LARGE SCALE GENOMIC DNA]</scope>
    <source>
        <strain evidence="3">ANC 4466</strain>
    </source>
</reference>
<keyword evidence="3" id="KW-1185">Reference proteome</keyword>
<proteinExistence type="predicted"/>
<dbReference type="OrthoDB" id="5566846at2"/>
<feature type="signal peptide" evidence="1">
    <location>
        <begin position="1"/>
        <end position="23"/>
    </location>
</feature>
<dbReference type="RefSeq" id="WP_097079336.1">
    <property type="nucleotide sequence ID" value="NZ_BAABHT010000005.1"/>
</dbReference>